<sequence>MIFENVTICDCDGERVASVRIEEGRITEIAEQIAGDERVDATGKVLLPALVDTNVRLKDGRLTGRHLAELAKAAREGGVGTAVLSPDSTPSVNDAISLEFVQNQRDGCEGARIETTIAATIDDERFSNIAILLKRGAVAPYMTTSISNHLAVRVAEYVKMFGGTLFCRAYDRNLSSNGVMNEGAVAQRLGLVGIPSLGEPVHVARMIEIAREFGIAIVFKSIASPRSLEMISAAKREGVDVRCEVSLHHLLKSDAACEDFNTVAKLDPPLQSEADVTKLREAFEAGAVDMLTLLHQPNSPVNKEVAYADAAYGCESIADALPLLYTKLVASGWIGWERLIALCVREPARTIGRDAGTVGVGSTDLVLFDPRPVRMLENRQSLYNGETLHGTVEKLFTIS</sequence>
<dbReference type="PANTHER" id="PTHR43668:SF2">
    <property type="entry name" value="ALLANTOINASE"/>
    <property type="match status" value="1"/>
</dbReference>
<evidence type="ECO:0000256" key="1">
    <source>
        <dbReference type="ARBA" id="ARBA00022975"/>
    </source>
</evidence>
<dbReference type="InterPro" id="IPR032466">
    <property type="entry name" value="Metal_Hydrolase"/>
</dbReference>
<evidence type="ECO:0000313" key="4">
    <source>
        <dbReference type="Proteomes" id="UP001447842"/>
    </source>
</evidence>
<dbReference type="RefSeq" id="WP_345971820.1">
    <property type="nucleotide sequence ID" value="NZ_CP147920.1"/>
</dbReference>
<proteinExistence type="predicted"/>
<reference evidence="3 4" key="1">
    <citation type="submission" date="2024-03" db="EMBL/GenBank/DDBJ databases">
        <title>Sulfurimonas sp. HSL3-1.</title>
        <authorList>
            <person name="Wang S."/>
        </authorList>
    </citation>
    <scope>NUCLEOTIDE SEQUENCE [LARGE SCALE GENOMIC DNA]</scope>
    <source>
        <strain evidence="3 4">HSL3-1</strain>
    </source>
</reference>
<dbReference type="InterPro" id="IPR024403">
    <property type="entry name" value="DHOase_cat"/>
</dbReference>
<dbReference type="Proteomes" id="UP001447842">
    <property type="component" value="Chromosome"/>
</dbReference>
<dbReference type="SUPFAM" id="SSF51338">
    <property type="entry name" value="Composite domain of metallo-dependent hydrolases"/>
    <property type="match status" value="1"/>
</dbReference>
<protein>
    <submittedName>
        <fullName evidence="3">Dihydroorotase</fullName>
    </submittedName>
</protein>
<dbReference type="EMBL" id="CP147920">
    <property type="protein sequence ID" value="XAU13994.1"/>
    <property type="molecule type" value="Genomic_DNA"/>
</dbReference>
<accession>A0ABZ3H8R0</accession>
<keyword evidence="1" id="KW-0665">Pyrimidine biosynthesis</keyword>
<dbReference type="PANTHER" id="PTHR43668">
    <property type="entry name" value="ALLANTOINASE"/>
    <property type="match status" value="1"/>
</dbReference>
<evidence type="ECO:0000259" key="2">
    <source>
        <dbReference type="Pfam" id="PF12890"/>
    </source>
</evidence>
<evidence type="ECO:0000313" key="3">
    <source>
        <dbReference type="EMBL" id="XAU13994.1"/>
    </source>
</evidence>
<feature type="domain" description="Dihydroorotase catalytic" evidence="2">
    <location>
        <begin position="43"/>
        <end position="214"/>
    </location>
</feature>
<keyword evidence="4" id="KW-1185">Reference proteome</keyword>
<dbReference type="Gene3D" id="3.20.20.140">
    <property type="entry name" value="Metal-dependent hydrolases"/>
    <property type="match status" value="1"/>
</dbReference>
<dbReference type="InterPro" id="IPR011059">
    <property type="entry name" value="Metal-dep_hydrolase_composite"/>
</dbReference>
<organism evidence="3 4">
    <name type="scientific">Sulfurimonas diazotrophicus</name>
    <dbReference type="NCBI Taxonomy" id="3131939"/>
    <lineage>
        <taxon>Bacteria</taxon>
        <taxon>Pseudomonadati</taxon>
        <taxon>Campylobacterota</taxon>
        <taxon>Epsilonproteobacteria</taxon>
        <taxon>Campylobacterales</taxon>
        <taxon>Sulfurimonadaceae</taxon>
        <taxon>Sulfurimonas</taxon>
    </lineage>
</organism>
<dbReference type="SUPFAM" id="SSF51556">
    <property type="entry name" value="Metallo-dependent hydrolases"/>
    <property type="match status" value="1"/>
</dbReference>
<name>A0ABZ3H8R0_9BACT</name>
<dbReference type="InterPro" id="IPR050138">
    <property type="entry name" value="DHOase/Allantoinase_Hydrolase"/>
</dbReference>
<gene>
    <name evidence="3" type="ORF">WCY31_06955</name>
</gene>
<dbReference type="Pfam" id="PF12890">
    <property type="entry name" value="DHOase"/>
    <property type="match status" value="1"/>
</dbReference>